<name>A0ABP7NVH5_9GAMM</name>
<evidence type="ECO:0000313" key="3">
    <source>
        <dbReference type="Proteomes" id="UP001501337"/>
    </source>
</evidence>
<dbReference type="Proteomes" id="UP001501337">
    <property type="component" value="Unassembled WGS sequence"/>
</dbReference>
<gene>
    <name evidence="2" type="ORF">GCM10022278_11910</name>
</gene>
<proteinExistence type="predicted"/>
<protein>
    <submittedName>
        <fullName evidence="2">Uncharacterized protein</fullName>
    </submittedName>
</protein>
<organism evidence="2 3">
    <name type="scientific">Allohahella marinimesophila</name>
    <dbReference type="NCBI Taxonomy" id="1054972"/>
    <lineage>
        <taxon>Bacteria</taxon>
        <taxon>Pseudomonadati</taxon>
        <taxon>Pseudomonadota</taxon>
        <taxon>Gammaproteobacteria</taxon>
        <taxon>Oceanospirillales</taxon>
        <taxon>Hahellaceae</taxon>
        <taxon>Allohahella</taxon>
    </lineage>
</organism>
<feature type="region of interest" description="Disordered" evidence="1">
    <location>
        <begin position="1"/>
        <end position="20"/>
    </location>
</feature>
<evidence type="ECO:0000313" key="2">
    <source>
        <dbReference type="EMBL" id="GAA3954915.1"/>
    </source>
</evidence>
<keyword evidence="3" id="KW-1185">Reference proteome</keyword>
<dbReference type="EMBL" id="BAABBO010000007">
    <property type="protein sequence ID" value="GAA3954915.1"/>
    <property type="molecule type" value="Genomic_DNA"/>
</dbReference>
<accession>A0ABP7NVH5</accession>
<sequence length="73" mass="7832">MVRRGDIGTDAPRLAASNPQSFESLGRRDFVQQLSVDVDQRATIVTLGDDVAVPQFVIQGKSGHISGHNGLQT</sequence>
<evidence type="ECO:0000256" key="1">
    <source>
        <dbReference type="SAM" id="MobiDB-lite"/>
    </source>
</evidence>
<comment type="caution">
    <text evidence="2">The sequence shown here is derived from an EMBL/GenBank/DDBJ whole genome shotgun (WGS) entry which is preliminary data.</text>
</comment>
<reference evidence="3" key="1">
    <citation type="journal article" date="2019" name="Int. J. Syst. Evol. Microbiol.">
        <title>The Global Catalogue of Microorganisms (GCM) 10K type strain sequencing project: providing services to taxonomists for standard genome sequencing and annotation.</title>
        <authorList>
            <consortium name="The Broad Institute Genomics Platform"/>
            <consortium name="The Broad Institute Genome Sequencing Center for Infectious Disease"/>
            <person name="Wu L."/>
            <person name="Ma J."/>
        </authorList>
    </citation>
    <scope>NUCLEOTIDE SEQUENCE [LARGE SCALE GENOMIC DNA]</scope>
    <source>
        <strain evidence="3">JCM 17555</strain>
    </source>
</reference>